<proteinExistence type="predicted"/>
<dbReference type="SUPFAM" id="SSF50978">
    <property type="entry name" value="WD40 repeat-like"/>
    <property type="match status" value="1"/>
</dbReference>
<dbReference type="Proteomes" id="UP000836841">
    <property type="component" value="Chromosome 7"/>
</dbReference>
<feature type="region of interest" description="Disordered" evidence="4">
    <location>
        <begin position="32"/>
        <end position="59"/>
    </location>
</feature>
<dbReference type="PANTHER" id="PTHR14091:SF5">
    <property type="entry name" value="TRANSDUCIN_WD40 REPEAT-LIKE SUPERFAMILY PROTEIN"/>
    <property type="match status" value="1"/>
</dbReference>
<evidence type="ECO:0000313" key="5">
    <source>
        <dbReference type="EMBL" id="CAH2078588.1"/>
    </source>
</evidence>
<dbReference type="InterPro" id="IPR001680">
    <property type="entry name" value="WD40_rpt"/>
</dbReference>
<dbReference type="PROSITE" id="PS50294">
    <property type="entry name" value="WD_REPEATS_REGION"/>
    <property type="match status" value="2"/>
</dbReference>
<protein>
    <recommendedName>
        <fullName evidence="7">Transducin/WD40 repeat-like superfamily protein</fullName>
    </recommendedName>
</protein>
<dbReference type="Gene3D" id="2.130.10.10">
    <property type="entry name" value="YVTN repeat-like/Quinoprotein amine dehydrogenase"/>
    <property type="match status" value="2"/>
</dbReference>
<dbReference type="FunFam" id="2.130.10.10:FF:000714">
    <property type="entry name" value="Transducin/WD40 repeat-like superfamily protein"/>
    <property type="match status" value="1"/>
</dbReference>
<dbReference type="InterPro" id="IPR020472">
    <property type="entry name" value="WD40_PAC1"/>
</dbReference>
<dbReference type="FunFam" id="2.130.10.10:FF:000485">
    <property type="entry name" value="Putative WD repeat-containing protein C17D11.16"/>
    <property type="match status" value="1"/>
</dbReference>
<name>A0AAU9T7H1_THLAR</name>
<evidence type="ECO:0000256" key="1">
    <source>
        <dbReference type="ARBA" id="ARBA00022574"/>
    </source>
</evidence>
<evidence type="ECO:0000256" key="2">
    <source>
        <dbReference type="ARBA" id="ARBA00022737"/>
    </source>
</evidence>
<evidence type="ECO:0008006" key="7">
    <source>
        <dbReference type="Google" id="ProtNLM"/>
    </source>
</evidence>
<dbReference type="InterPro" id="IPR036322">
    <property type="entry name" value="WD40_repeat_dom_sf"/>
</dbReference>
<sequence length="477" mass="52485">MISALSWVPKGAAKTIPDRAELFSKDEIEKLKESCDQTYSDDEEENDTEDEEEDIGEVTNAKAVAEALGKTSKSKNASSSMEVDGLNDDLKELDMDNYDEEDDGIEIFRSGHGDLYYASNEMDPYLKNNDNDDDSDDDPTILPTDSMIVCAKSDDAKANYLDVYVCEDTSNGSPNMYSHHPIEIPASPLCTAWLDCPLKGGEKGNFLAVGSFGTPVIEIWDLDVIDELLPCVQLGGKNEEGKYKEGSHTKSVLGLAWNKEFRNTLASASGDKKVKVWDVATGTCMITMEHHTKKVQAVAWNHHAPEVLLSGSFDRTVVLKDGRNPSHSGFKWSVMSRVESLAWDPHSEHSFVVSLRNKTVKGFDVRQASNSTSDLKPSFTLQAHDKAVTSVSYNISAPNLLATASTDRTVKLWDLSNNQPSCIVSHKPKVGGVFFIAFSTDDPFLLAMGGSMGKLKVWDTLSDTNVSRRYGSSRVRP</sequence>
<accession>A0AAU9T7H1</accession>
<dbReference type="EMBL" id="OU466863">
    <property type="protein sequence ID" value="CAH2078588.1"/>
    <property type="molecule type" value="Genomic_DNA"/>
</dbReference>
<dbReference type="InterPro" id="IPR015943">
    <property type="entry name" value="WD40/YVTN_repeat-like_dom_sf"/>
</dbReference>
<dbReference type="PRINTS" id="PR00320">
    <property type="entry name" value="GPROTEINBRPT"/>
</dbReference>
<gene>
    <name evidence="5" type="ORF">TAV2_LOCUS24474</name>
</gene>
<dbReference type="Pfam" id="PF00400">
    <property type="entry name" value="WD40"/>
    <property type="match status" value="3"/>
</dbReference>
<keyword evidence="6" id="KW-1185">Reference proteome</keyword>
<keyword evidence="2" id="KW-0677">Repeat</keyword>
<dbReference type="PROSITE" id="PS00678">
    <property type="entry name" value="WD_REPEATS_1"/>
    <property type="match status" value="2"/>
</dbReference>
<dbReference type="InterPro" id="IPR044285">
    <property type="entry name" value="PWP1"/>
</dbReference>
<organism evidence="5 6">
    <name type="scientific">Thlaspi arvense</name>
    <name type="common">Field penny-cress</name>
    <dbReference type="NCBI Taxonomy" id="13288"/>
    <lineage>
        <taxon>Eukaryota</taxon>
        <taxon>Viridiplantae</taxon>
        <taxon>Streptophyta</taxon>
        <taxon>Embryophyta</taxon>
        <taxon>Tracheophyta</taxon>
        <taxon>Spermatophyta</taxon>
        <taxon>Magnoliopsida</taxon>
        <taxon>eudicotyledons</taxon>
        <taxon>Gunneridae</taxon>
        <taxon>Pentapetalae</taxon>
        <taxon>rosids</taxon>
        <taxon>malvids</taxon>
        <taxon>Brassicales</taxon>
        <taxon>Brassicaceae</taxon>
        <taxon>Thlaspideae</taxon>
        <taxon>Thlaspi</taxon>
    </lineage>
</organism>
<dbReference type="SMART" id="SM00320">
    <property type="entry name" value="WD40"/>
    <property type="match status" value="5"/>
</dbReference>
<keyword evidence="1 3" id="KW-0853">WD repeat</keyword>
<reference evidence="5 6" key="1">
    <citation type="submission" date="2022-03" db="EMBL/GenBank/DDBJ databases">
        <authorList>
            <person name="Nunn A."/>
            <person name="Chopra R."/>
            <person name="Nunn A."/>
            <person name="Contreras Garrido A."/>
        </authorList>
    </citation>
    <scope>NUCLEOTIDE SEQUENCE [LARGE SCALE GENOMIC DNA]</scope>
</reference>
<dbReference type="GO" id="GO:0005634">
    <property type="term" value="C:nucleus"/>
    <property type="evidence" value="ECO:0007669"/>
    <property type="project" value="TreeGrafter"/>
</dbReference>
<evidence type="ECO:0000256" key="4">
    <source>
        <dbReference type="SAM" id="MobiDB-lite"/>
    </source>
</evidence>
<dbReference type="GO" id="GO:0006364">
    <property type="term" value="P:rRNA processing"/>
    <property type="evidence" value="ECO:0007669"/>
    <property type="project" value="InterPro"/>
</dbReference>
<dbReference type="AlphaFoldDB" id="A0AAU9T7H1"/>
<dbReference type="PROSITE" id="PS50082">
    <property type="entry name" value="WD_REPEATS_2"/>
    <property type="match status" value="2"/>
</dbReference>
<feature type="repeat" description="WD" evidence="3">
    <location>
        <begin position="245"/>
        <end position="287"/>
    </location>
</feature>
<feature type="compositionally biased region" description="Acidic residues" evidence="4">
    <location>
        <begin position="39"/>
        <end position="56"/>
    </location>
</feature>
<feature type="repeat" description="WD" evidence="3">
    <location>
        <begin position="381"/>
        <end position="423"/>
    </location>
</feature>
<evidence type="ECO:0000256" key="3">
    <source>
        <dbReference type="PROSITE-ProRule" id="PRU00221"/>
    </source>
</evidence>
<dbReference type="InterPro" id="IPR019775">
    <property type="entry name" value="WD40_repeat_CS"/>
</dbReference>
<dbReference type="PANTHER" id="PTHR14091">
    <property type="entry name" value="PERIODIC TRYPTOPHAN PROTEIN 1"/>
    <property type="match status" value="1"/>
</dbReference>
<evidence type="ECO:0000313" key="6">
    <source>
        <dbReference type="Proteomes" id="UP000836841"/>
    </source>
</evidence>